<name>A0AAD4X6T4_9MAGN</name>
<sequence length="159" mass="17464">MGQSLKKLATGNGFTKEAEIGKIAARTYENMAKDVKEGDWTITDVYRAVCKTVGDLNKELGSTQFCAPSAEALRHAFDKHHKGSSKLTPEEFSKMVKDLVFDTGFKGSGAKDIILYMYGVPITMLFIKNTIMPNAIPNDMFIPAVTSATVYALAKFNKI</sequence>
<dbReference type="AlphaFoldDB" id="A0AAD4X6T4"/>
<keyword evidence="2" id="KW-1185">Reference proteome</keyword>
<reference evidence="1" key="1">
    <citation type="submission" date="2022-04" db="EMBL/GenBank/DDBJ databases">
        <title>A functionally conserved STORR gene fusion in Papaver species that diverged 16.8 million years ago.</title>
        <authorList>
            <person name="Catania T."/>
        </authorList>
    </citation>
    <scope>NUCLEOTIDE SEQUENCE</scope>
    <source>
        <strain evidence="1">S-188037</strain>
    </source>
</reference>
<gene>
    <name evidence="1" type="ORF">MKW98_011185</name>
</gene>
<dbReference type="Proteomes" id="UP001202328">
    <property type="component" value="Unassembled WGS sequence"/>
</dbReference>
<dbReference type="PANTHER" id="PTHR37216:SF1">
    <property type="entry name" value="EXPRESSED PROTEIN"/>
    <property type="match status" value="1"/>
</dbReference>
<dbReference type="Pfam" id="PF25284">
    <property type="entry name" value="DUF7874"/>
    <property type="match status" value="1"/>
</dbReference>
<proteinExistence type="predicted"/>
<dbReference type="PANTHER" id="PTHR37216">
    <property type="entry name" value="EXPRESSED PROTEIN"/>
    <property type="match status" value="1"/>
</dbReference>
<dbReference type="EMBL" id="JAJJMB010014794">
    <property type="protein sequence ID" value="KAI3857919.1"/>
    <property type="molecule type" value="Genomic_DNA"/>
</dbReference>
<protein>
    <submittedName>
        <fullName evidence="1">Uncharacterized protein</fullName>
    </submittedName>
</protein>
<comment type="caution">
    <text evidence="1">The sequence shown here is derived from an EMBL/GenBank/DDBJ whole genome shotgun (WGS) entry which is preliminary data.</text>
</comment>
<organism evidence="1 2">
    <name type="scientific">Papaver atlanticum</name>
    <dbReference type="NCBI Taxonomy" id="357466"/>
    <lineage>
        <taxon>Eukaryota</taxon>
        <taxon>Viridiplantae</taxon>
        <taxon>Streptophyta</taxon>
        <taxon>Embryophyta</taxon>
        <taxon>Tracheophyta</taxon>
        <taxon>Spermatophyta</taxon>
        <taxon>Magnoliopsida</taxon>
        <taxon>Ranunculales</taxon>
        <taxon>Papaveraceae</taxon>
        <taxon>Papaveroideae</taxon>
        <taxon>Papaver</taxon>
    </lineage>
</organism>
<accession>A0AAD4X6T4</accession>
<dbReference type="InterPro" id="IPR057196">
    <property type="entry name" value="DUF7874"/>
</dbReference>
<evidence type="ECO:0000313" key="1">
    <source>
        <dbReference type="EMBL" id="KAI3857919.1"/>
    </source>
</evidence>
<evidence type="ECO:0000313" key="2">
    <source>
        <dbReference type="Proteomes" id="UP001202328"/>
    </source>
</evidence>